<dbReference type="AlphaFoldDB" id="A0A081CPB2"/>
<feature type="region of interest" description="Disordered" evidence="1">
    <location>
        <begin position="92"/>
        <end position="117"/>
    </location>
</feature>
<sequence length="172" mass="18311">MSRASFGDMRCTGVGPAAGLAAGEIAETSLEARVRPRQARIAGVQVTAGPDLLRTSNPALNDGVLYGPTERERAKLAAPLHREADEVDGVTPGALMEGTSQNQPATRSAPRTGEQMPCDEVRMQPDVDHPLNKRIEEVTLRQAEVGCYRSSLLPITSRAPGAPSGCSLPLRW</sequence>
<accession>A0A081CPB2</accession>
<reference evidence="2" key="1">
    <citation type="submission" date="2014-07" db="EMBL/GenBank/DDBJ databases">
        <title>Draft genome sequence of the yeast Pseudozyma antarctica JCM 10317 known as a producer of lipase B which used in a wide range of industrial applications.</title>
        <authorList>
            <person name="Morita T."/>
            <person name="Saika A."/>
            <person name="Koike H."/>
        </authorList>
    </citation>
    <scope>NUCLEOTIDE SEQUENCE</scope>
    <source>
        <strain evidence="2">JCM 10317</strain>
    </source>
</reference>
<dbReference type="Proteomes" id="UP000053758">
    <property type="component" value="Unassembled WGS sequence"/>
</dbReference>
<dbReference type="EMBL" id="DF830188">
    <property type="protein sequence ID" value="GAK68508.1"/>
    <property type="molecule type" value="Genomic_DNA"/>
</dbReference>
<organism evidence="2">
    <name type="scientific">Pseudozyma antarctica</name>
    <name type="common">Yeast</name>
    <name type="synonym">Candida antarctica</name>
    <dbReference type="NCBI Taxonomy" id="84753"/>
    <lineage>
        <taxon>Eukaryota</taxon>
        <taxon>Fungi</taxon>
        <taxon>Dikarya</taxon>
        <taxon>Basidiomycota</taxon>
        <taxon>Ustilaginomycotina</taxon>
        <taxon>Ustilaginomycetes</taxon>
        <taxon>Ustilaginales</taxon>
        <taxon>Ustilaginaceae</taxon>
        <taxon>Moesziomyces</taxon>
    </lineage>
</organism>
<evidence type="ECO:0000256" key="1">
    <source>
        <dbReference type="SAM" id="MobiDB-lite"/>
    </source>
</evidence>
<gene>
    <name evidence="2" type="ORF">PAN0_121d6769</name>
</gene>
<protein>
    <submittedName>
        <fullName evidence="2">Uncharacterized protein</fullName>
    </submittedName>
</protein>
<evidence type="ECO:0000313" key="2">
    <source>
        <dbReference type="EMBL" id="GAK68508.1"/>
    </source>
</evidence>
<name>A0A081CPB2_PSEA2</name>
<proteinExistence type="predicted"/>
<dbReference type="RefSeq" id="XP_014653292.1">
    <property type="nucleotide sequence ID" value="XM_014797806.1"/>
</dbReference>
<evidence type="ECO:0000313" key="3">
    <source>
        <dbReference type="Proteomes" id="UP000053758"/>
    </source>
</evidence>
<dbReference type="HOGENOM" id="CLU_1555037_0_0_1"/>
<dbReference type="GeneID" id="26307554"/>
<keyword evidence="3" id="KW-1185">Reference proteome</keyword>